<name>A3KLJ2_STRPU</name>
<reference evidence="7" key="1">
    <citation type="submission" date="2007-03" db="EMBL/GenBank/DDBJ databases">
        <title>Characterization and cloning of eIF4 family proteins in sea urchin.</title>
        <authorList>
            <person name="Oulhen N."/>
            <person name="Morales J."/>
            <person name="Cormier P."/>
        </authorList>
    </citation>
    <scope>NUCLEOTIDE SEQUENCE</scope>
</reference>
<evidence type="ECO:0000313" key="7">
    <source>
        <dbReference type="EMBL" id="CAM57099.1"/>
    </source>
</evidence>
<dbReference type="EnsemblMetazoa" id="NM_001098458">
    <property type="protein sequence ID" value="NP_001091928"/>
    <property type="gene ID" value="GeneID_100048986"/>
</dbReference>
<dbReference type="OMA" id="EEFWAIV"/>
<keyword evidence="3" id="KW-0810">Translation regulation</keyword>
<dbReference type="InParanoid" id="A3KLJ2"/>
<dbReference type="GO" id="GO:0003743">
    <property type="term" value="F:translation initiation factor activity"/>
    <property type="evidence" value="ECO:0000318"/>
    <property type="project" value="GO_Central"/>
</dbReference>
<proteinExistence type="evidence at transcript level"/>
<reference evidence="9" key="2">
    <citation type="submission" date="2015-02" db="EMBL/GenBank/DDBJ databases">
        <title>Genome sequencing for Strongylocentrotus purpuratus.</title>
        <authorList>
            <person name="Murali S."/>
            <person name="Liu Y."/>
            <person name="Vee V."/>
            <person name="English A."/>
            <person name="Wang M."/>
            <person name="Skinner E."/>
            <person name="Han Y."/>
            <person name="Muzny D.M."/>
            <person name="Worley K.C."/>
            <person name="Gibbs R.A."/>
        </authorList>
    </citation>
    <scope>NUCLEOTIDE SEQUENCE</scope>
</reference>
<dbReference type="EMBL" id="AM498284">
    <property type="protein sequence ID" value="CAM57099.1"/>
    <property type="molecule type" value="mRNA"/>
</dbReference>
<accession>A3KLJ2</accession>
<gene>
    <name evidence="7" type="primary">eIF4E1</name>
</gene>
<dbReference type="GO" id="GO:0006413">
    <property type="term" value="P:translational initiation"/>
    <property type="evidence" value="ECO:0000318"/>
    <property type="project" value="GO_Central"/>
</dbReference>
<dbReference type="CTD" id="45525"/>
<dbReference type="KEGG" id="spu:100048986"/>
<dbReference type="GeneID" id="100048986"/>
<dbReference type="FunFam" id="3.30.760.10:FF:000055">
    <property type="entry name" value="Eukaryotic translation initiation factor 4E, Uncharacterized protein"/>
    <property type="match status" value="1"/>
</dbReference>
<dbReference type="InterPro" id="IPR001040">
    <property type="entry name" value="TIF_eIF_4E"/>
</dbReference>
<dbReference type="Proteomes" id="UP000007110">
    <property type="component" value="Unassembled WGS sequence"/>
</dbReference>
<dbReference type="Gene3D" id="3.30.760.10">
    <property type="entry name" value="RNA Cap, Translation Initiation Factor Eif4e"/>
    <property type="match status" value="1"/>
</dbReference>
<dbReference type="RefSeq" id="NP_001091928.1">
    <property type="nucleotide sequence ID" value="NM_001098458.1"/>
</dbReference>
<dbReference type="PANTHER" id="PTHR11960:SF8">
    <property type="entry name" value="EUKARYOTIC TRANSLATION INITIATION FACTOR 4E1-RELATED"/>
    <property type="match status" value="1"/>
</dbReference>
<reference evidence="8" key="3">
    <citation type="submission" date="2021-01" db="UniProtKB">
        <authorList>
            <consortium name="EnsemblMetazoa"/>
        </authorList>
    </citation>
    <scope>IDENTIFICATION</scope>
</reference>
<sequence>MASVGVAKLPLHEDIVKDGKGIKDLQTQDEDGANQVVDPESLIKHPLQSRWSMWFFKNDKAKSWTENLRTVTAFDTVEDFWALYNHIQVASRITSGCDYSLFKEGVKPMWEDDKNKDGGRWLIGFDRKSKPQDIDRCWLETMLLMVGESFDDDSDLVNGAVVNIRSKGNKIAMWTGDWRKEDSITNIGRKFKERLGLPAKYSIGYEAHKDTMTKTGSMAKSLYTV</sequence>
<dbReference type="Pfam" id="PF01652">
    <property type="entry name" value="IF4E"/>
    <property type="match status" value="1"/>
</dbReference>
<evidence type="ECO:0000256" key="4">
    <source>
        <dbReference type="ARBA" id="ARBA00022884"/>
    </source>
</evidence>
<comment type="similarity">
    <text evidence="1 6">Belongs to the eukaryotic initiation factor 4E family.</text>
</comment>
<keyword evidence="5 6" id="KW-0648">Protein biosynthesis</keyword>
<dbReference type="PROSITE" id="PS00813">
    <property type="entry name" value="IF4E"/>
    <property type="match status" value="1"/>
</dbReference>
<dbReference type="STRING" id="7668.A3KLJ2"/>
<dbReference type="GO" id="GO:0000340">
    <property type="term" value="F:RNA 7-methylguanosine cap binding"/>
    <property type="evidence" value="ECO:0000318"/>
    <property type="project" value="GO_Central"/>
</dbReference>
<evidence type="ECO:0000313" key="9">
    <source>
        <dbReference type="Proteomes" id="UP000007110"/>
    </source>
</evidence>
<dbReference type="eggNOG" id="KOG1670">
    <property type="taxonomic scope" value="Eukaryota"/>
</dbReference>
<dbReference type="InterPro" id="IPR019770">
    <property type="entry name" value="TIF_eIF_4E_CS"/>
</dbReference>
<dbReference type="SUPFAM" id="SSF55418">
    <property type="entry name" value="eIF4e-like"/>
    <property type="match status" value="1"/>
</dbReference>
<evidence type="ECO:0000256" key="2">
    <source>
        <dbReference type="ARBA" id="ARBA00022540"/>
    </source>
</evidence>
<keyword evidence="9" id="KW-1185">Reference proteome</keyword>
<keyword evidence="4 6" id="KW-0694">RNA-binding</keyword>
<dbReference type="GO" id="GO:0006417">
    <property type="term" value="P:regulation of translation"/>
    <property type="evidence" value="ECO:0007669"/>
    <property type="project" value="UniProtKB-KW"/>
</dbReference>
<evidence type="ECO:0000256" key="5">
    <source>
        <dbReference type="ARBA" id="ARBA00022917"/>
    </source>
</evidence>
<dbReference type="HOGENOM" id="CLU_043552_1_0_1"/>
<dbReference type="InterPro" id="IPR023398">
    <property type="entry name" value="TIF_eIF4e-like"/>
</dbReference>
<evidence type="ECO:0000256" key="3">
    <source>
        <dbReference type="ARBA" id="ARBA00022845"/>
    </source>
</evidence>
<dbReference type="FunCoup" id="A3KLJ2">
    <property type="interactions" value="1905"/>
</dbReference>
<organism evidence="7">
    <name type="scientific">Strongylocentrotus purpuratus</name>
    <name type="common">Purple sea urchin</name>
    <dbReference type="NCBI Taxonomy" id="7668"/>
    <lineage>
        <taxon>Eukaryota</taxon>
        <taxon>Metazoa</taxon>
        <taxon>Echinodermata</taxon>
        <taxon>Eleutherozoa</taxon>
        <taxon>Echinozoa</taxon>
        <taxon>Echinoidea</taxon>
        <taxon>Euechinoidea</taxon>
        <taxon>Echinacea</taxon>
        <taxon>Camarodonta</taxon>
        <taxon>Echinidea</taxon>
        <taxon>Strongylocentrotidae</taxon>
        <taxon>Strongylocentrotus</taxon>
    </lineage>
</organism>
<dbReference type="GO" id="GO:0016281">
    <property type="term" value="C:eukaryotic translation initiation factor 4F complex"/>
    <property type="evidence" value="ECO:0000318"/>
    <property type="project" value="GO_Central"/>
</dbReference>
<protein>
    <submittedName>
        <fullName evidence="7">Eukaryotic translation initiation factor 4E</fullName>
    </submittedName>
</protein>
<dbReference type="AlphaFoldDB" id="A3KLJ2"/>
<evidence type="ECO:0000256" key="1">
    <source>
        <dbReference type="ARBA" id="ARBA00009860"/>
    </source>
</evidence>
<evidence type="ECO:0000313" key="8">
    <source>
        <dbReference type="EnsemblMetazoa" id="NP_001091928"/>
    </source>
</evidence>
<dbReference type="OrthoDB" id="590761at2759"/>
<keyword evidence="2 6" id="KW-0396">Initiation factor</keyword>
<evidence type="ECO:0000256" key="6">
    <source>
        <dbReference type="RuleBase" id="RU004374"/>
    </source>
</evidence>
<dbReference type="PANTHER" id="PTHR11960">
    <property type="entry name" value="EUKARYOTIC TRANSLATION INITIATION FACTOR 4E RELATED"/>
    <property type="match status" value="1"/>
</dbReference>